<evidence type="ECO:0008006" key="4">
    <source>
        <dbReference type="Google" id="ProtNLM"/>
    </source>
</evidence>
<gene>
    <name evidence="2" type="ORF">NO2_0793</name>
</gene>
<evidence type="ECO:0000313" key="3">
    <source>
        <dbReference type="Proteomes" id="UP000275925"/>
    </source>
</evidence>
<organism evidence="2 3">
    <name type="scientific">Candidatus Termititenax persephonae</name>
    <dbReference type="NCBI Taxonomy" id="2218525"/>
    <lineage>
        <taxon>Bacteria</taxon>
        <taxon>Bacillati</taxon>
        <taxon>Candidatus Margulisiibacteriota</taxon>
        <taxon>Candidatus Termititenacia</taxon>
        <taxon>Candidatus Termititenacales</taxon>
        <taxon>Candidatus Termititenacaceae</taxon>
        <taxon>Candidatus Termititenax</taxon>
    </lineage>
</organism>
<protein>
    <recommendedName>
        <fullName evidence="4">Kynurenine formamidase</fullName>
    </recommendedName>
</protein>
<evidence type="ECO:0000313" key="2">
    <source>
        <dbReference type="EMBL" id="GBR76201.1"/>
    </source>
</evidence>
<evidence type="ECO:0000256" key="1">
    <source>
        <dbReference type="SAM" id="SignalP"/>
    </source>
</evidence>
<comment type="caution">
    <text evidence="2">The sequence shown here is derived from an EMBL/GenBank/DDBJ whole genome shotgun (WGS) entry which is preliminary data.</text>
</comment>
<dbReference type="PANTHER" id="PTHR31118">
    <property type="entry name" value="CYCLASE-LIKE PROTEIN 2"/>
    <property type="match status" value="1"/>
</dbReference>
<dbReference type="Gene3D" id="3.50.30.50">
    <property type="entry name" value="Putative cyclase"/>
    <property type="match status" value="1"/>
</dbReference>
<keyword evidence="1" id="KW-0732">Signal</keyword>
<dbReference type="GO" id="GO:0019441">
    <property type="term" value="P:L-tryptophan catabolic process to kynurenine"/>
    <property type="evidence" value="ECO:0007669"/>
    <property type="project" value="InterPro"/>
</dbReference>
<feature type="chain" id="PRO_5017390335" description="Kynurenine formamidase" evidence="1">
    <location>
        <begin position="18"/>
        <end position="275"/>
    </location>
</feature>
<dbReference type="AlphaFoldDB" id="A0A388TH87"/>
<name>A0A388TH87_9BACT</name>
<accession>A0A388TH87</accession>
<dbReference type="PANTHER" id="PTHR31118:SF12">
    <property type="entry name" value="CYCLASE-LIKE PROTEIN 2"/>
    <property type="match status" value="1"/>
</dbReference>
<dbReference type="GO" id="GO:0004061">
    <property type="term" value="F:arylformamidase activity"/>
    <property type="evidence" value="ECO:0007669"/>
    <property type="project" value="InterPro"/>
</dbReference>
<feature type="signal peptide" evidence="1">
    <location>
        <begin position="1"/>
        <end position="17"/>
    </location>
</feature>
<dbReference type="InterPro" id="IPR037175">
    <property type="entry name" value="KFase_sf"/>
</dbReference>
<proteinExistence type="predicted"/>
<reference evidence="2 3" key="1">
    <citation type="journal article" date="2019" name="ISME J.">
        <title>Genome analyses of uncultured TG2/ZB3 bacteria in 'Margulisbacteria' specifically attached to ectosymbiotic spirochetes of protists in the termite gut.</title>
        <authorList>
            <person name="Utami Y.D."/>
            <person name="Kuwahara H."/>
            <person name="Igai K."/>
            <person name="Murakami T."/>
            <person name="Sugaya K."/>
            <person name="Morikawa T."/>
            <person name="Nagura Y."/>
            <person name="Yuki M."/>
            <person name="Deevong P."/>
            <person name="Inoue T."/>
            <person name="Kihara K."/>
            <person name="Lo N."/>
            <person name="Yamada A."/>
            <person name="Ohkuma M."/>
            <person name="Hongoh Y."/>
        </authorList>
    </citation>
    <scope>NUCLEOTIDE SEQUENCE [LARGE SCALE GENOMIC DNA]</scope>
    <source>
        <strain evidence="2">NkOx7-02</strain>
    </source>
</reference>
<keyword evidence="3" id="KW-1185">Reference proteome</keyword>
<dbReference type="EMBL" id="BGZO01000018">
    <property type="protein sequence ID" value="GBR76201.1"/>
    <property type="molecule type" value="Genomic_DNA"/>
</dbReference>
<dbReference type="Proteomes" id="UP000275925">
    <property type="component" value="Unassembled WGS sequence"/>
</dbReference>
<sequence length="275" mass="30839">MKKLLVILLLILGSAFAAAPKDGLWGELDKWKKDYKWVDLSWEVSPQTPHWWGFDPLVVTPKYTFDGTFKDFGENENNSFSAFLYTLPGQYGTHTDFPGHFDRKGRKADSYGVKDLVYPLVVIDQSAAVKKNFDYALTRQDILDFEAKHGKIPAGSFVVFRSDWSKRPLDNFEAVDEEQTAHYPGWSIEALRFLVKERKIAGIGHETPDTDSAAVGNSADGMIGENYILNQGKLNVELLKNLDQLPPTGAIIFITYPNVKDGVGFTSRVFAIAPK</sequence>
<dbReference type="SUPFAM" id="SSF102198">
    <property type="entry name" value="Putative cyclase"/>
    <property type="match status" value="1"/>
</dbReference>
<dbReference type="Pfam" id="PF04199">
    <property type="entry name" value="Cyclase"/>
    <property type="match status" value="1"/>
</dbReference>
<dbReference type="InterPro" id="IPR007325">
    <property type="entry name" value="KFase/CYL"/>
</dbReference>